<evidence type="ECO:0000313" key="1">
    <source>
        <dbReference type="EMBL" id="CAB3788060.1"/>
    </source>
</evidence>
<sequence length="32" mass="3673">MSKLSLAYLEEYAKILTSKQIFHYFSAAPPKP</sequence>
<dbReference type="EMBL" id="CADIKI010000006">
    <property type="protein sequence ID" value="CAB3788060.1"/>
    <property type="molecule type" value="Genomic_DNA"/>
</dbReference>
<evidence type="ECO:0000313" key="2">
    <source>
        <dbReference type="Proteomes" id="UP000494252"/>
    </source>
</evidence>
<dbReference type="Proteomes" id="UP000494252">
    <property type="component" value="Unassembled WGS sequence"/>
</dbReference>
<gene>
    <name evidence="1" type="ORF">LMG27177_02316</name>
</gene>
<accession>A0A6J5G188</accession>
<dbReference type="AlphaFoldDB" id="A0A6J5G188"/>
<reference evidence="1 2" key="1">
    <citation type="submission" date="2020-04" db="EMBL/GenBank/DDBJ databases">
        <authorList>
            <person name="De Canck E."/>
        </authorList>
    </citation>
    <scope>NUCLEOTIDE SEQUENCE [LARGE SCALE GENOMIC DNA]</scope>
    <source>
        <strain evidence="1 2">LMG 27177</strain>
    </source>
</reference>
<name>A0A6J5G188_9BURK</name>
<protein>
    <submittedName>
        <fullName evidence="1">Uncharacterized protein</fullName>
    </submittedName>
</protein>
<proteinExistence type="predicted"/>
<keyword evidence="2" id="KW-1185">Reference proteome</keyword>
<organism evidence="1 2">
    <name type="scientific">Paraburkholderia fynbosensis</name>
    <dbReference type="NCBI Taxonomy" id="1200993"/>
    <lineage>
        <taxon>Bacteria</taxon>
        <taxon>Pseudomonadati</taxon>
        <taxon>Pseudomonadota</taxon>
        <taxon>Betaproteobacteria</taxon>
        <taxon>Burkholderiales</taxon>
        <taxon>Burkholderiaceae</taxon>
        <taxon>Paraburkholderia</taxon>
    </lineage>
</organism>